<dbReference type="Proteomes" id="UP001309876">
    <property type="component" value="Unassembled WGS sequence"/>
</dbReference>
<evidence type="ECO:0000313" key="1">
    <source>
        <dbReference type="EMBL" id="KAK5080987.1"/>
    </source>
</evidence>
<keyword evidence="2" id="KW-1185">Reference proteome</keyword>
<reference evidence="1 2" key="1">
    <citation type="submission" date="2023-08" db="EMBL/GenBank/DDBJ databases">
        <title>Black Yeasts Isolated from many extreme environments.</title>
        <authorList>
            <person name="Coleine C."/>
            <person name="Stajich J.E."/>
            <person name="Selbmann L."/>
        </authorList>
    </citation>
    <scope>NUCLEOTIDE SEQUENCE [LARGE SCALE GENOMIC DNA]</scope>
    <source>
        <strain evidence="1 2">CCFEE 5910</strain>
    </source>
</reference>
<evidence type="ECO:0000313" key="2">
    <source>
        <dbReference type="Proteomes" id="UP001309876"/>
    </source>
</evidence>
<organism evidence="1 2">
    <name type="scientific">Lithohypha guttulata</name>
    <dbReference type="NCBI Taxonomy" id="1690604"/>
    <lineage>
        <taxon>Eukaryota</taxon>
        <taxon>Fungi</taxon>
        <taxon>Dikarya</taxon>
        <taxon>Ascomycota</taxon>
        <taxon>Pezizomycotina</taxon>
        <taxon>Eurotiomycetes</taxon>
        <taxon>Chaetothyriomycetidae</taxon>
        <taxon>Chaetothyriales</taxon>
        <taxon>Trichomeriaceae</taxon>
        <taxon>Lithohypha</taxon>
    </lineage>
</organism>
<gene>
    <name evidence="1" type="ORF">LTR05_008304</name>
</gene>
<proteinExistence type="predicted"/>
<protein>
    <submittedName>
        <fullName evidence="1">Uncharacterized protein</fullName>
    </submittedName>
</protein>
<sequence length="72" mass="8250">MTSLEIAGYLIFRNCDAAAEGHNQEKQDIWKLMPPNAKTLEVYFEGEQGLFGFLCQPVNEITEGKDSFLCYW</sequence>
<dbReference type="EMBL" id="JAVRRJ010000011">
    <property type="protein sequence ID" value="KAK5080987.1"/>
    <property type="molecule type" value="Genomic_DNA"/>
</dbReference>
<comment type="caution">
    <text evidence="1">The sequence shown here is derived from an EMBL/GenBank/DDBJ whole genome shotgun (WGS) entry which is preliminary data.</text>
</comment>
<dbReference type="AlphaFoldDB" id="A0AAN7STE4"/>
<accession>A0AAN7STE4</accession>
<name>A0AAN7STE4_9EURO</name>